<dbReference type="PANTHER" id="PTHR24148">
    <property type="entry name" value="ANKYRIN REPEAT DOMAIN-CONTAINING PROTEIN 39 HOMOLOG-RELATED"/>
    <property type="match status" value="1"/>
</dbReference>
<accession>A0A4Z0YP42</accession>
<dbReference type="AlphaFoldDB" id="A0A4Z0YP42"/>
<dbReference type="OrthoDB" id="2288928at2759"/>
<dbReference type="InterPro" id="IPR052895">
    <property type="entry name" value="HetReg/Transcr_Mod"/>
</dbReference>
<dbReference type="Proteomes" id="UP000297716">
    <property type="component" value="Unassembled WGS sequence"/>
</dbReference>
<protein>
    <recommendedName>
        <fullName evidence="1">Heterokaryon incompatibility domain-containing protein</fullName>
    </recommendedName>
</protein>
<proteinExistence type="predicted"/>
<keyword evidence="3" id="KW-1185">Reference proteome</keyword>
<organism evidence="2 3">
    <name type="scientific">Xylaria hypoxylon</name>
    <dbReference type="NCBI Taxonomy" id="37992"/>
    <lineage>
        <taxon>Eukaryota</taxon>
        <taxon>Fungi</taxon>
        <taxon>Dikarya</taxon>
        <taxon>Ascomycota</taxon>
        <taxon>Pezizomycotina</taxon>
        <taxon>Sordariomycetes</taxon>
        <taxon>Xylariomycetidae</taxon>
        <taxon>Xylariales</taxon>
        <taxon>Xylariaceae</taxon>
        <taxon>Xylaria</taxon>
    </lineage>
</organism>
<name>A0A4Z0YP42_9PEZI</name>
<dbReference type="InterPro" id="IPR010730">
    <property type="entry name" value="HET"/>
</dbReference>
<reference evidence="2 3" key="1">
    <citation type="submission" date="2019-03" db="EMBL/GenBank/DDBJ databases">
        <title>Draft genome sequence of Xylaria hypoxylon DSM 108379, a ubiquitous saprotrophic-parasitic fungi on hardwood.</title>
        <authorList>
            <person name="Buettner E."/>
            <person name="Leonhardt S."/>
            <person name="Gebauer A.M."/>
            <person name="Liers C."/>
            <person name="Hofrichter M."/>
            <person name="Kellner H."/>
        </authorList>
    </citation>
    <scope>NUCLEOTIDE SEQUENCE [LARGE SCALE GENOMIC DNA]</scope>
    <source>
        <strain evidence="2 3">DSM 108379</strain>
    </source>
</reference>
<dbReference type="EMBL" id="SKBN01000194">
    <property type="protein sequence ID" value="TGJ80935.1"/>
    <property type="molecule type" value="Genomic_DNA"/>
</dbReference>
<evidence type="ECO:0000259" key="1">
    <source>
        <dbReference type="Pfam" id="PF06985"/>
    </source>
</evidence>
<dbReference type="Pfam" id="PF26639">
    <property type="entry name" value="Het-6_barrel"/>
    <property type="match status" value="1"/>
</dbReference>
<feature type="domain" description="Heterokaryon incompatibility" evidence="1">
    <location>
        <begin position="128"/>
        <end position="222"/>
    </location>
</feature>
<dbReference type="Pfam" id="PF06985">
    <property type="entry name" value="HET"/>
    <property type="match status" value="1"/>
</dbReference>
<comment type="caution">
    <text evidence="2">The sequence shown here is derived from an EMBL/GenBank/DDBJ whole genome shotgun (WGS) entry which is preliminary data.</text>
</comment>
<evidence type="ECO:0000313" key="2">
    <source>
        <dbReference type="EMBL" id="TGJ80935.1"/>
    </source>
</evidence>
<sequence>MSGDESIYRSLSPSSIRLLEIMPALPDEQIECALTTVQDVNEAPEFEAISYVWGQDISPDPILCNGSRIRVTQNLEQALRHLRPLPRWESVQTWPSNHPLHSSRHAWRSFARNRYEQQENATAIQTPVWIDAICINQADLVERANQVKLMAYGPMPIVLFFLAQAIRNMEGRSDNLVALRPLQDLEHRNLMYGLPKPLAWEWKVFQKFLSNPWFRRTWVVQEVVLAQRGVVIVLGDWQLDWDAVGKATTWYQAKGYAMPRTMRIAALHGAPASNLLPVADAAALWRMYRSVHGRIPLSTLMKDFRLRSAGQDVDKLYAALSLAEETDGSDRLGLHPLLEPDYKKPVQDVYRDLAAFLIIEHGSLFILSCVDRPPTQNAAWQSWVPDWRQAKITPEIWDSQEQIAFQADGDEPLSVDFWRGDDCLCVEGITVDTIRYYGDRLKGYGFGFETYAQERDFMQAAWKLAKSLLRGENAIDHAAVQKHARVFVSTITASRGDGEVDEVWDSAARWFADHLSFRIPSSGGRRRSADPGRFHEAFVHACIDRRFFITRDGLMGIGPHAMKQDDNVVVLFGGKVPFVVRRVGSQHALIGECYVAGLMRGEAVKRWRNSSPQMRDRFELSAVP</sequence>
<evidence type="ECO:0000313" key="3">
    <source>
        <dbReference type="Proteomes" id="UP000297716"/>
    </source>
</evidence>
<gene>
    <name evidence="2" type="ORF">E0Z10_g7837</name>
</gene>
<dbReference type="PANTHER" id="PTHR24148:SF80">
    <property type="entry name" value="HETEROKARYON INCOMPATIBILITY DOMAIN-CONTAINING PROTEIN"/>
    <property type="match status" value="1"/>
</dbReference>